<evidence type="ECO:0000313" key="3">
    <source>
        <dbReference type="Proteomes" id="UP000664761"/>
    </source>
</evidence>
<dbReference type="NCBIfam" id="TIGR02218">
    <property type="entry name" value="phg_TIGR02218"/>
    <property type="match status" value="1"/>
</dbReference>
<evidence type="ECO:0000259" key="1">
    <source>
        <dbReference type="Pfam" id="PF09356"/>
    </source>
</evidence>
<accession>A0ABS3F7S7</accession>
<dbReference type="RefSeq" id="WP_207046539.1">
    <property type="nucleotide sequence ID" value="NZ_JAFLNC010000004.1"/>
</dbReference>
<dbReference type="EMBL" id="JAFLNC010000004">
    <property type="protein sequence ID" value="MBO0334579.1"/>
    <property type="molecule type" value="Genomic_DNA"/>
</dbReference>
<dbReference type="InterPro" id="IPR011928">
    <property type="entry name" value="Phage_phiJL001_Gp84"/>
</dbReference>
<dbReference type="InterPro" id="IPR018964">
    <property type="entry name" value="Phage_phiJL001_Gp84_C"/>
</dbReference>
<dbReference type="Proteomes" id="UP000664761">
    <property type="component" value="Unassembled WGS sequence"/>
</dbReference>
<protein>
    <submittedName>
        <fullName evidence="2">DUF2163 domain-containing protein</fullName>
    </submittedName>
</protein>
<keyword evidence="3" id="KW-1185">Reference proteome</keyword>
<name>A0ABS3F7S7_9PROT</name>
<comment type="caution">
    <text evidence="2">The sequence shown here is derived from an EMBL/GenBank/DDBJ whole genome shotgun (WGS) entry which is preliminary data.</text>
</comment>
<proteinExistence type="predicted"/>
<reference evidence="2 3" key="1">
    <citation type="submission" date="2021-03" db="EMBL/GenBank/DDBJ databases">
        <title>Sneathiella sp. CAU 1612 isolated from Kang Won-do.</title>
        <authorList>
            <person name="Kim W."/>
        </authorList>
    </citation>
    <scope>NUCLEOTIDE SEQUENCE [LARGE SCALE GENOMIC DNA]</scope>
    <source>
        <strain evidence="2 3">CAU 1612</strain>
    </source>
</reference>
<evidence type="ECO:0000313" key="2">
    <source>
        <dbReference type="EMBL" id="MBO0334579.1"/>
    </source>
</evidence>
<organism evidence="2 3">
    <name type="scientific">Sneathiella sedimenti</name>
    <dbReference type="NCBI Taxonomy" id="2816034"/>
    <lineage>
        <taxon>Bacteria</taxon>
        <taxon>Pseudomonadati</taxon>
        <taxon>Pseudomonadota</taxon>
        <taxon>Alphaproteobacteria</taxon>
        <taxon>Sneathiellales</taxon>
        <taxon>Sneathiellaceae</taxon>
        <taxon>Sneathiella</taxon>
    </lineage>
</organism>
<sequence>MKSLSAALNSHIAGEVTTLATCWALTRQGGTEMFFTDFDEDLVIDGDTYLAASGYSRSAIANSSSFSVDNLDIIGNLTSDIIREEDLFAGLYDFAEVRIFMVNWQDLSQGTLALRRGWIGEVSAQDGAFTAELRGLAQALLYEVGEVYSPLCGADLGDSRCGVDVDALTQTDVVAGVTSRDLFTLTDYNGADDVLNGGVLTFTSGANVGRSCEIRDWTQSGKTLTLYLEVPYEIEAGDEVSFFPGCDKRYATCRDTYSNHLNFRGFPHIPGTDALLETGDG</sequence>
<feature type="domain" description="Bacteriophage phiJL001 Gp84 C-terminal" evidence="1">
    <location>
        <begin position="196"/>
        <end position="273"/>
    </location>
</feature>
<dbReference type="Pfam" id="PF09931">
    <property type="entry name" value="Phage_phiJL001_Gp84_N"/>
    <property type="match status" value="1"/>
</dbReference>
<dbReference type="Pfam" id="PF09356">
    <property type="entry name" value="Phage_BR0599"/>
    <property type="match status" value="1"/>
</dbReference>
<gene>
    <name evidence="2" type="ORF">J0X12_13200</name>
</gene>